<dbReference type="AlphaFoldDB" id="A0A1T5B1B4"/>
<sequence>MKYKKTQPVISYQDFYNLAESATSFKSLTGEFYDVISIDDSTMNFVRKSSGEQWKMDLKGVHQAYLELNDFQTANFNPYVPRTHSPALGLLLYLGLLTNVD</sequence>
<proteinExistence type="predicted"/>
<evidence type="ECO:0000313" key="1">
    <source>
        <dbReference type="EMBL" id="SKB41004.1"/>
    </source>
</evidence>
<organism evidence="1 2">
    <name type="scientific">Daejeonella lutea</name>
    <dbReference type="NCBI Taxonomy" id="572036"/>
    <lineage>
        <taxon>Bacteria</taxon>
        <taxon>Pseudomonadati</taxon>
        <taxon>Bacteroidota</taxon>
        <taxon>Sphingobacteriia</taxon>
        <taxon>Sphingobacteriales</taxon>
        <taxon>Sphingobacteriaceae</taxon>
        <taxon>Daejeonella</taxon>
    </lineage>
</organism>
<name>A0A1T5B1B4_9SPHI</name>
<protein>
    <submittedName>
        <fullName evidence="1">Uncharacterized protein</fullName>
    </submittedName>
</protein>
<accession>A0A1T5B1B4</accession>
<dbReference type="Proteomes" id="UP000189981">
    <property type="component" value="Unassembled WGS sequence"/>
</dbReference>
<reference evidence="2" key="1">
    <citation type="submission" date="2017-02" db="EMBL/GenBank/DDBJ databases">
        <authorList>
            <person name="Varghese N."/>
            <person name="Submissions S."/>
        </authorList>
    </citation>
    <scope>NUCLEOTIDE SEQUENCE [LARGE SCALE GENOMIC DNA]</scope>
    <source>
        <strain evidence="2">DSM 22385</strain>
    </source>
</reference>
<dbReference type="STRING" id="572036.SAMN05661099_1192"/>
<evidence type="ECO:0000313" key="2">
    <source>
        <dbReference type="Proteomes" id="UP000189981"/>
    </source>
</evidence>
<keyword evidence="2" id="KW-1185">Reference proteome</keyword>
<gene>
    <name evidence="1" type="ORF">SAMN05661099_1192</name>
</gene>
<dbReference type="EMBL" id="FUYR01000001">
    <property type="protein sequence ID" value="SKB41004.1"/>
    <property type="molecule type" value="Genomic_DNA"/>
</dbReference>